<gene>
    <name evidence="2" type="ORF">DFQ06_1744</name>
</gene>
<comment type="caution">
    <text evidence="2">The sequence shown here is derived from an EMBL/GenBank/DDBJ whole genome shotgun (WGS) entry which is preliminary data.</text>
</comment>
<keyword evidence="1 2" id="KW-0812">Transmembrane</keyword>
<reference evidence="2 3" key="1">
    <citation type="submission" date="2019-03" db="EMBL/GenBank/DDBJ databases">
        <title>Genomic Encyclopedia of Type Strains, Phase III (KMG-III): the genomes of soil and plant-associated and newly described type strains.</title>
        <authorList>
            <person name="Whitman W."/>
        </authorList>
    </citation>
    <scope>NUCLEOTIDE SEQUENCE [LARGE SCALE GENOMIC DNA]</scope>
    <source>
        <strain evidence="2 3">CECT 8301</strain>
    </source>
</reference>
<feature type="transmembrane region" description="Helical" evidence="1">
    <location>
        <begin position="7"/>
        <end position="24"/>
    </location>
</feature>
<dbReference type="InterPro" id="IPR029377">
    <property type="entry name" value="TMEM220"/>
</dbReference>
<feature type="transmembrane region" description="Helical" evidence="1">
    <location>
        <begin position="55"/>
        <end position="74"/>
    </location>
</feature>
<keyword evidence="1" id="KW-1133">Transmembrane helix</keyword>
<feature type="transmembrane region" description="Helical" evidence="1">
    <location>
        <begin position="94"/>
        <end position="113"/>
    </location>
</feature>
<sequence length="116" mass="12827">MKIVLKVLGIIFGVLFIFGAIVQYNDPDPILWIIIYTIASIASFGYAANKTPKMVLLVLGTLFLIGFFSAYPETFEGFEIGKGDIKNVEEAREAYGLLLMAIVMFLFGGFSFLGKK</sequence>
<evidence type="ECO:0000313" key="3">
    <source>
        <dbReference type="Proteomes" id="UP000294824"/>
    </source>
</evidence>
<evidence type="ECO:0000313" key="2">
    <source>
        <dbReference type="EMBL" id="TDY64821.1"/>
    </source>
</evidence>
<accession>A0A4V3HHD3</accession>
<organism evidence="2 3">
    <name type="scientific">Algibacter lectus</name>
    <dbReference type="NCBI Taxonomy" id="221126"/>
    <lineage>
        <taxon>Bacteria</taxon>
        <taxon>Pseudomonadati</taxon>
        <taxon>Bacteroidota</taxon>
        <taxon>Flavobacteriia</taxon>
        <taxon>Flavobacteriales</taxon>
        <taxon>Flavobacteriaceae</taxon>
        <taxon>Algibacter</taxon>
    </lineage>
</organism>
<dbReference type="AlphaFoldDB" id="A0A4V3HHD3"/>
<feature type="transmembrane region" description="Helical" evidence="1">
    <location>
        <begin position="30"/>
        <end position="48"/>
    </location>
</feature>
<keyword evidence="1" id="KW-0472">Membrane</keyword>
<proteinExistence type="predicted"/>
<dbReference type="Proteomes" id="UP000294824">
    <property type="component" value="Unassembled WGS sequence"/>
</dbReference>
<dbReference type="RefSeq" id="WP_133967128.1">
    <property type="nucleotide sequence ID" value="NZ_SORL01000007.1"/>
</dbReference>
<protein>
    <submittedName>
        <fullName evidence="2">Transmembrane family 220 protein</fullName>
    </submittedName>
</protein>
<evidence type="ECO:0000256" key="1">
    <source>
        <dbReference type="SAM" id="Phobius"/>
    </source>
</evidence>
<dbReference type="Pfam" id="PF15071">
    <property type="entry name" value="TMEM220"/>
    <property type="match status" value="1"/>
</dbReference>
<name>A0A4V3HHD3_9FLAO</name>
<keyword evidence="3" id="KW-1185">Reference proteome</keyword>
<dbReference type="EMBL" id="SORL01000007">
    <property type="protein sequence ID" value="TDY64821.1"/>
    <property type="molecule type" value="Genomic_DNA"/>
</dbReference>